<dbReference type="OrthoDB" id="10072024at2759"/>
<name>A0A2U1KH96_ARTAN</name>
<accession>A0A2U1KH96</accession>
<dbReference type="GO" id="GO:0003677">
    <property type="term" value="F:DNA binding"/>
    <property type="evidence" value="ECO:0007669"/>
    <property type="project" value="UniProtKB-KW"/>
</dbReference>
<dbReference type="GO" id="GO:0005634">
    <property type="term" value="C:nucleus"/>
    <property type="evidence" value="ECO:0007669"/>
    <property type="project" value="UniProtKB-SubCell"/>
</dbReference>
<reference evidence="6 7" key="1">
    <citation type="journal article" date="2018" name="Mol. Plant">
        <title>The genome of Artemisia annua provides insight into the evolution of Asteraceae family and artemisinin biosynthesis.</title>
        <authorList>
            <person name="Shen Q."/>
            <person name="Zhang L."/>
            <person name="Liao Z."/>
            <person name="Wang S."/>
            <person name="Yan T."/>
            <person name="Shi P."/>
            <person name="Liu M."/>
            <person name="Fu X."/>
            <person name="Pan Q."/>
            <person name="Wang Y."/>
            <person name="Lv Z."/>
            <person name="Lu X."/>
            <person name="Zhang F."/>
            <person name="Jiang W."/>
            <person name="Ma Y."/>
            <person name="Chen M."/>
            <person name="Hao X."/>
            <person name="Li L."/>
            <person name="Tang Y."/>
            <person name="Lv G."/>
            <person name="Zhou Y."/>
            <person name="Sun X."/>
            <person name="Brodelius P.E."/>
            <person name="Rose J.K.C."/>
            <person name="Tang K."/>
        </authorList>
    </citation>
    <scope>NUCLEOTIDE SEQUENCE [LARGE SCALE GENOMIC DNA]</scope>
    <source>
        <strain evidence="7">cv. Huhao1</strain>
        <tissue evidence="6">Leaf</tissue>
    </source>
</reference>
<dbReference type="SUPFAM" id="SSF54171">
    <property type="entry name" value="DNA-binding domain"/>
    <property type="match status" value="1"/>
</dbReference>
<evidence type="ECO:0000256" key="5">
    <source>
        <dbReference type="ARBA" id="ARBA00023242"/>
    </source>
</evidence>
<proteinExistence type="predicted"/>
<comment type="subcellular location">
    <subcellularLocation>
        <location evidence="1">Nucleus</location>
    </subcellularLocation>
</comment>
<keyword evidence="5" id="KW-0539">Nucleus</keyword>
<dbReference type="Gene3D" id="3.30.890.10">
    <property type="entry name" value="Methyl-cpg-binding Protein 2, Chain A"/>
    <property type="match status" value="1"/>
</dbReference>
<keyword evidence="7" id="KW-1185">Reference proteome</keyword>
<evidence type="ECO:0000256" key="4">
    <source>
        <dbReference type="ARBA" id="ARBA00023163"/>
    </source>
</evidence>
<keyword evidence="2" id="KW-0805">Transcription regulation</keyword>
<evidence type="ECO:0000256" key="3">
    <source>
        <dbReference type="ARBA" id="ARBA00023125"/>
    </source>
</evidence>
<protein>
    <submittedName>
        <fullName evidence="6">DNA-binding domain-containing protein</fullName>
    </submittedName>
</protein>
<dbReference type="Proteomes" id="UP000245207">
    <property type="component" value="Unassembled WGS sequence"/>
</dbReference>
<evidence type="ECO:0000256" key="2">
    <source>
        <dbReference type="ARBA" id="ARBA00023015"/>
    </source>
</evidence>
<gene>
    <name evidence="6" type="ORF">CTI12_AA602710</name>
</gene>
<keyword evidence="4" id="KW-0804">Transcription</keyword>
<organism evidence="6 7">
    <name type="scientific">Artemisia annua</name>
    <name type="common">Sweet wormwood</name>
    <dbReference type="NCBI Taxonomy" id="35608"/>
    <lineage>
        <taxon>Eukaryota</taxon>
        <taxon>Viridiplantae</taxon>
        <taxon>Streptophyta</taxon>
        <taxon>Embryophyta</taxon>
        <taxon>Tracheophyta</taxon>
        <taxon>Spermatophyta</taxon>
        <taxon>Magnoliopsida</taxon>
        <taxon>eudicotyledons</taxon>
        <taxon>Gunneridae</taxon>
        <taxon>Pentapetalae</taxon>
        <taxon>asterids</taxon>
        <taxon>campanulids</taxon>
        <taxon>Asterales</taxon>
        <taxon>Asteraceae</taxon>
        <taxon>Asteroideae</taxon>
        <taxon>Anthemideae</taxon>
        <taxon>Artemisiinae</taxon>
        <taxon>Artemisia</taxon>
    </lineage>
</organism>
<sequence>MVSTRRRPILAVYIDDSSPCSSVEVAPPKKLNVSTRSRSRLKNITNTASTSRLVKVAPPKKKQVSTIRTTPPSESIKCLRDLIQNAAISGGTFTAPDSSGKNVPSISGGTSTSDWLPDGWRVSVWFTSTGHTYTVFKETATRKKFYSKPEVLNYLGIADSSNSNNRKVVGETRKRIFLEYAEAYS</sequence>
<dbReference type="EMBL" id="PKPP01018697">
    <property type="protein sequence ID" value="PWA36154.1"/>
    <property type="molecule type" value="Genomic_DNA"/>
</dbReference>
<evidence type="ECO:0000313" key="6">
    <source>
        <dbReference type="EMBL" id="PWA36154.1"/>
    </source>
</evidence>
<dbReference type="AlphaFoldDB" id="A0A2U1KH96"/>
<evidence type="ECO:0000313" key="7">
    <source>
        <dbReference type="Proteomes" id="UP000245207"/>
    </source>
</evidence>
<keyword evidence="3 6" id="KW-0238">DNA-binding</keyword>
<evidence type="ECO:0000256" key="1">
    <source>
        <dbReference type="ARBA" id="ARBA00004123"/>
    </source>
</evidence>
<comment type="caution">
    <text evidence="6">The sequence shown here is derived from an EMBL/GenBank/DDBJ whole genome shotgun (WGS) entry which is preliminary data.</text>
</comment>
<dbReference type="InterPro" id="IPR016177">
    <property type="entry name" value="DNA-bd_dom_sf"/>
</dbReference>